<evidence type="ECO:0000259" key="4">
    <source>
        <dbReference type="PROSITE" id="PS50188"/>
    </source>
</evidence>
<dbReference type="SMART" id="SM00589">
    <property type="entry name" value="PRY"/>
    <property type="match status" value="1"/>
</dbReference>
<keyword evidence="1" id="KW-0479">Metal-binding</keyword>
<dbReference type="Ensembl" id="ENSHCOT00000020262.1">
    <property type="protein sequence ID" value="ENSHCOP00000013041.1"/>
    <property type="gene ID" value="ENSHCOG00000016127.1"/>
</dbReference>
<dbReference type="GeneTree" id="ENSGT00940000161116"/>
<dbReference type="PANTHER" id="PTHR25465:SF10">
    <property type="entry name" value="TRIPARTITE MOTIF-CONTAINING PROTEIN 16-RELATED"/>
    <property type="match status" value="1"/>
</dbReference>
<evidence type="ECO:0000313" key="5">
    <source>
        <dbReference type="Ensembl" id="ENSHCOP00000013041.1"/>
    </source>
</evidence>
<dbReference type="InterPro" id="IPR003877">
    <property type="entry name" value="SPRY_dom"/>
</dbReference>
<name>A0A3Q2Y640_HIPCM</name>
<dbReference type="PRINTS" id="PR01407">
    <property type="entry name" value="BUTYPHLNCDUF"/>
</dbReference>
<evidence type="ECO:0000256" key="1">
    <source>
        <dbReference type="ARBA" id="ARBA00022723"/>
    </source>
</evidence>
<evidence type="ECO:0000313" key="6">
    <source>
        <dbReference type="Proteomes" id="UP000264820"/>
    </source>
</evidence>
<dbReference type="InterPro" id="IPR006574">
    <property type="entry name" value="PRY"/>
</dbReference>
<evidence type="ECO:0000256" key="2">
    <source>
        <dbReference type="ARBA" id="ARBA00022771"/>
    </source>
</evidence>
<dbReference type="Proteomes" id="UP000264820">
    <property type="component" value="Unplaced"/>
</dbReference>
<keyword evidence="3" id="KW-0862">Zinc</keyword>
<feature type="domain" description="B30.2/SPRY" evidence="4">
    <location>
        <begin position="7"/>
        <end position="200"/>
    </location>
</feature>
<proteinExistence type="predicted"/>
<keyword evidence="2" id="KW-0863">Zinc-finger</keyword>
<dbReference type="OMA" id="RESTGCI"/>
<dbReference type="Pfam" id="PF00622">
    <property type="entry name" value="SPRY"/>
    <property type="match status" value="1"/>
</dbReference>
<dbReference type="GO" id="GO:0008270">
    <property type="term" value="F:zinc ion binding"/>
    <property type="evidence" value="ECO:0007669"/>
    <property type="project" value="UniProtKB-KW"/>
</dbReference>
<dbReference type="PROSITE" id="PS50188">
    <property type="entry name" value="B302_SPRY"/>
    <property type="match status" value="1"/>
</dbReference>
<dbReference type="SMART" id="SM00449">
    <property type="entry name" value="SPRY"/>
    <property type="match status" value="1"/>
</dbReference>
<dbReference type="PANTHER" id="PTHR25465">
    <property type="entry name" value="B-BOX DOMAIN CONTAINING"/>
    <property type="match status" value="1"/>
</dbReference>
<dbReference type="STRING" id="109280.ENSHCOP00000013041"/>
<dbReference type="InterPro" id="IPR043136">
    <property type="entry name" value="B30.2/SPRY_sf"/>
</dbReference>
<dbReference type="AlphaFoldDB" id="A0A3Q2Y640"/>
<reference evidence="5" key="1">
    <citation type="submission" date="2025-08" db="UniProtKB">
        <authorList>
            <consortium name="Ensembl"/>
        </authorList>
    </citation>
    <scope>IDENTIFICATION</scope>
</reference>
<dbReference type="Gene3D" id="2.60.120.920">
    <property type="match status" value="1"/>
</dbReference>
<keyword evidence="6" id="KW-1185">Reference proteome</keyword>
<reference evidence="5" key="2">
    <citation type="submission" date="2025-09" db="UniProtKB">
        <authorList>
            <consortium name="Ensembl"/>
        </authorList>
    </citation>
    <scope>IDENTIFICATION</scope>
</reference>
<evidence type="ECO:0000256" key="3">
    <source>
        <dbReference type="ARBA" id="ARBA00022833"/>
    </source>
</evidence>
<organism evidence="5 6">
    <name type="scientific">Hippocampus comes</name>
    <name type="common">Tiger tail seahorse</name>
    <dbReference type="NCBI Taxonomy" id="109280"/>
    <lineage>
        <taxon>Eukaryota</taxon>
        <taxon>Metazoa</taxon>
        <taxon>Chordata</taxon>
        <taxon>Craniata</taxon>
        <taxon>Vertebrata</taxon>
        <taxon>Euteleostomi</taxon>
        <taxon>Actinopterygii</taxon>
        <taxon>Neopterygii</taxon>
        <taxon>Teleostei</taxon>
        <taxon>Neoteleostei</taxon>
        <taxon>Acanthomorphata</taxon>
        <taxon>Syngnathiaria</taxon>
        <taxon>Syngnathiformes</taxon>
        <taxon>Syngnathoidei</taxon>
        <taxon>Syngnathidae</taxon>
        <taxon>Hippocampus</taxon>
    </lineage>
</organism>
<sequence length="200" mass="22624">WAPVFGAGPCTSNCRVSHISRRHCSNLTFDPDTVHNFLRLTADNMKVTNTSPWQHSYVDHPDRFEDWRQAMTSQSVYEGRHYAEAELSGDGAHVGVTYKSIERKGRESTGCITGNDFSWCVGRNSRGLSAWHAGVETPLEAQDVTRIGIYIDFRAGHVSFYHVSGSMRLLHKYNADFIEPLYLIAWLSKKENVVCLVNTK</sequence>
<dbReference type="GO" id="GO:0005737">
    <property type="term" value="C:cytoplasm"/>
    <property type="evidence" value="ECO:0007669"/>
    <property type="project" value="UniProtKB-ARBA"/>
</dbReference>
<dbReference type="InterPro" id="IPR051051">
    <property type="entry name" value="E3_ubiq-ligase_TRIM/RNF"/>
</dbReference>
<dbReference type="InterPro" id="IPR003879">
    <property type="entry name" value="Butyrophylin_SPRY"/>
</dbReference>
<dbReference type="InterPro" id="IPR013320">
    <property type="entry name" value="ConA-like_dom_sf"/>
</dbReference>
<dbReference type="Pfam" id="PF13765">
    <property type="entry name" value="PRY"/>
    <property type="match status" value="1"/>
</dbReference>
<protein>
    <recommendedName>
        <fullName evidence="4">B30.2/SPRY domain-containing protein</fullName>
    </recommendedName>
</protein>
<dbReference type="SUPFAM" id="SSF49899">
    <property type="entry name" value="Concanavalin A-like lectins/glucanases"/>
    <property type="match status" value="1"/>
</dbReference>
<dbReference type="InterPro" id="IPR001870">
    <property type="entry name" value="B30.2/SPRY"/>
</dbReference>
<accession>A0A3Q2Y640</accession>